<keyword evidence="4 7" id="KW-0067">ATP-binding</keyword>
<keyword evidence="11" id="KW-1185">Reference proteome</keyword>
<evidence type="ECO:0000256" key="8">
    <source>
        <dbReference type="SAM" id="MobiDB-lite"/>
    </source>
</evidence>
<name>A0AAN6GSW9_9BASI</name>
<evidence type="ECO:0000256" key="3">
    <source>
        <dbReference type="ARBA" id="ARBA00022763"/>
    </source>
</evidence>
<dbReference type="EMBL" id="JAPDMZ010000034">
    <property type="protein sequence ID" value="KAK0554722.1"/>
    <property type="molecule type" value="Genomic_DNA"/>
</dbReference>
<dbReference type="Gene3D" id="3.30.420.110">
    <property type="entry name" value="MutS, connector domain"/>
    <property type="match status" value="1"/>
</dbReference>
<dbReference type="InterPro" id="IPR007696">
    <property type="entry name" value="DNA_mismatch_repair_MutS_core"/>
</dbReference>
<dbReference type="Proteomes" id="UP001176517">
    <property type="component" value="Unassembled WGS sequence"/>
</dbReference>
<feature type="region of interest" description="Disordered" evidence="8">
    <location>
        <begin position="638"/>
        <end position="679"/>
    </location>
</feature>
<evidence type="ECO:0000256" key="7">
    <source>
        <dbReference type="PIRNR" id="PIRNR037677"/>
    </source>
</evidence>
<evidence type="ECO:0000256" key="6">
    <source>
        <dbReference type="ARBA" id="ARBA00023204"/>
    </source>
</evidence>
<dbReference type="Pfam" id="PF05192">
    <property type="entry name" value="MutS_III"/>
    <property type="match status" value="1"/>
</dbReference>
<dbReference type="GO" id="GO:0005739">
    <property type="term" value="C:mitochondrion"/>
    <property type="evidence" value="ECO:0007669"/>
    <property type="project" value="TreeGrafter"/>
</dbReference>
<comment type="similarity">
    <text evidence="1 7">Belongs to the DNA mismatch repair MutS family.</text>
</comment>
<evidence type="ECO:0000256" key="1">
    <source>
        <dbReference type="ARBA" id="ARBA00006271"/>
    </source>
</evidence>
<evidence type="ECO:0000313" key="10">
    <source>
        <dbReference type="EMBL" id="KAK0554722.1"/>
    </source>
</evidence>
<protein>
    <recommendedName>
        <fullName evidence="7">DNA mismatch repair protein</fullName>
    </recommendedName>
</protein>
<comment type="caution">
    <text evidence="10">The sequence shown here is derived from an EMBL/GenBank/DDBJ whole genome shotgun (WGS) entry which is preliminary data.</text>
</comment>
<dbReference type="PROSITE" id="PS00486">
    <property type="entry name" value="DNA_MISMATCH_REPAIR_2"/>
    <property type="match status" value="1"/>
</dbReference>
<sequence length="1139" mass="125685">MATAVAAVNGFRSSKRGLLCLKNSRLAHVQRAPAVTEAGSETAAPRAVSRTKKKVVEGRTRYAKLVEDLPLSKLETTGQRADPLPPWNTDVAQTLPKTSKRTGRKAKLAENPESEHVASQDQEGAKPLSEQLSADGQPWPPLAQEVLNNLARFPGCFLLTRVGGFYESYFSQAPELASLLSIKLASRFWGGRTVPMAGFPLSQLEKYLKVLVQDSGKLVAICEEFRELPQNDTAGDDCIPKAFNEGVTIRRRVTRVVTPGTLIDEKFLDPFSNNFILSVSRLLPTEPNDPTSPHPAQPVYGLAWLDVSTADFNTTTCVDAVSLRDEVARISPREVILQSNVFGNRTKALTSTGSEPSQHTGSRHPLWDVLDPKSVLITYTPDQPDPVQQKSAITPPPFRFEGSEITQAEHAAVAYLTRYLQDRLLDIAASAITESTPLHRDQSKVMHIDAHTMAALEIKETSREGGVRGSLTSIVRRTLTRGGTRLLGEWLTSPSTDIQVIQARQRLVELFLHNSFLREDLRLHLRRGAGDVSRVLQKIVTARNDEQDLLEVRDFIGTCNAIANALKTEVVAQDSSIQSVDETSSSHGRTGSDALKKMAESFHDLNALGAQLADAIDASVMEKRIRAQEEMARRLEQEVAEQTGIYSQSGHETHGKATSRKSKAAEQTKAGVDGIWGPPLEHLIRPSSSSALQALTKEHNSLRRQAGNLQSSLQNVFSDRVSLRFLLGQGFVVHFPEFKDRYSEHIDKEMTPAQRNRTTRTFYHPQWTTIGNRLHRLADQLREKEAVELERLRQSVMLSLSALRHNARLVDQLDVLLGFSQLAQDHDLVRPIIDESRDIEVRDGRHLSVEVGLLESQASLLANEEAQALIGPGGGVSPGTNQRPYLQQRSFVANDLVMHAESDSMHLITGPNMGGKSTFLRQNAIMAILAQCGSFVPARYARVGIVDRVFSRVGAKDDLFRDRSTFMVEMLETAEILGRATSKSLVIADEIGRGTTSDVGLAVAYTTVHQLHARGCRTLFASHFHEVADMLGYDEAVDGLNGKGRGPDDRFPRVRFFCTDVEETPDGSIFYSHRLKAGVNQDSHGLKVVRIAGMPASAVHVAEAALRWIQGPSGWARTDAMRDMRSRLDLLDSETEAKP</sequence>
<dbReference type="InterPro" id="IPR036187">
    <property type="entry name" value="DNA_mismatch_repair_MutS_sf"/>
</dbReference>
<keyword evidence="5 7" id="KW-0238">DNA-binding</keyword>
<dbReference type="Pfam" id="PF05188">
    <property type="entry name" value="MutS_II"/>
    <property type="match status" value="1"/>
</dbReference>
<proteinExistence type="inferred from homology"/>
<dbReference type="AlphaFoldDB" id="A0AAN6GSW9"/>
<dbReference type="Pfam" id="PF00488">
    <property type="entry name" value="MutS_V"/>
    <property type="match status" value="1"/>
</dbReference>
<dbReference type="Gene3D" id="3.40.1170.10">
    <property type="entry name" value="DNA repair protein MutS, domain I"/>
    <property type="match status" value="1"/>
</dbReference>
<evidence type="ECO:0000256" key="4">
    <source>
        <dbReference type="ARBA" id="ARBA00022840"/>
    </source>
</evidence>
<dbReference type="SUPFAM" id="SSF55271">
    <property type="entry name" value="DNA repair protein MutS, domain I"/>
    <property type="match status" value="1"/>
</dbReference>
<feature type="region of interest" description="Disordered" evidence="8">
    <location>
        <begin position="74"/>
        <end position="139"/>
    </location>
</feature>
<dbReference type="SUPFAM" id="SSF52540">
    <property type="entry name" value="P-loop containing nucleoside triphosphate hydrolases"/>
    <property type="match status" value="1"/>
</dbReference>
<dbReference type="GO" id="GO:0140664">
    <property type="term" value="F:ATP-dependent DNA damage sensor activity"/>
    <property type="evidence" value="ECO:0007669"/>
    <property type="project" value="InterPro"/>
</dbReference>
<dbReference type="Pfam" id="PF01624">
    <property type="entry name" value="MutS_I"/>
    <property type="match status" value="1"/>
</dbReference>
<dbReference type="SUPFAM" id="SSF53150">
    <property type="entry name" value="DNA repair protein MutS, domain II"/>
    <property type="match status" value="1"/>
</dbReference>
<dbReference type="InterPro" id="IPR036678">
    <property type="entry name" value="MutS_con_dom_sf"/>
</dbReference>
<dbReference type="SMART" id="SM00533">
    <property type="entry name" value="MUTSd"/>
    <property type="match status" value="1"/>
</dbReference>
<dbReference type="InterPro" id="IPR027417">
    <property type="entry name" value="P-loop_NTPase"/>
</dbReference>
<dbReference type="InterPro" id="IPR016151">
    <property type="entry name" value="DNA_mismatch_repair_MutS_N"/>
</dbReference>
<reference evidence="10" key="1">
    <citation type="journal article" date="2023" name="PhytoFront">
        <title>Draft Genome Resources of Seven Strains of Tilletia horrida, Causal Agent of Kernel Smut of Rice.</title>
        <authorList>
            <person name="Khanal S."/>
            <person name="Antony Babu S."/>
            <person name="Zhou X.G."/>
        </authorList>
    </citation>
    <scope>NUCLEOTIDE SEQUENCE</scope>
    <source>
        <strain evidence="10">TX6</strain>
    </source>
</reference>
<dbReference type="PIRSF" id="PIRSF037677">
    <property type="entry name" value="DNA_mis_repair_Msh6"/>
    <property type="match status" value="1"/>
</dbReference>
<evidence type="ECO:0000313" key="11">
    <source>
        <dbReference type="Proteomes" id="UP001176517"/>
    </source>
</evidence>
<dbReference type="GO" id="GO:0005634">
    <property type="term" value="C:nucleus"/>
    <property type="evidence" value="ECO:0007669"/>
    <property type="project" value="TreeGrafter"/>
</dbReference>
<feature type="domain" description="DNA mismatch repair proteins mutS family" evidence="9">
    <location>
        <begin position="984"/>
        <end position="1000"/>
    </location>
</feature>
<dbReference type="Gene3D" id="3.40.50.300">
    <property type="entry name" value="P-loop containing nucleotide triphosphate hydrolases"/>
    <property type="match status" value="1"/>
</dbReference>
<dbReference type="InterPro" id="IPR000432">
    <property type="entry name" value="DNA_mismatch_repair_MutS_C"/>
</dbReference>
<gene>
    <name evidence="10" type="ORF">OC846_001972</name>
</gene>
<evidence type="ECO:0000256" key="5">
    <source>
        <dbReference type="ARBA" id="ARBA00023125"/>
    </source>
</evidence>
<keyword evidence="3 7" id="KW-0227">DNA damage</keyword>
<dbReference type="InterPro" id="IPR007695">
    <property type="entry name" value="DNA_mismatch_repair_MutS-lik_N"/>
</dbReference>
<dbReference type="GO" id="GO:0030983">
    <property type="term" value="F:mismatched DNA binding"/>
    <property type="evidence" value="ECO:0007669"/>
    <property type="project" value="UniProtKB-UniRule"/>
</dbReference>
<keyword evidence="6 7" id="KW-0234">DNA repair</keyword>
<dbReference type="GO" id="GO:0043504">
    <property type="term" value="P:mitochondrial DNA repair"/>
    <property type="evidence" value="ECO:0007669"/>
    <property type="project" value="TreeGrafter"/>
</dbReference>
<dbReference type="SUPFAM" id="SSF48334">
    <property type="entry name" value="DNA repair protein MutS, domain III"/>
    <property type="match status" value="1"/>
</dbReference>
<dbReference type="PANTHER" id="PTHR11361">
    <property type="entry name" value="DNA MISMATCH REPAIR PROTEIN MUTS FAMILY MEMBER"/>
    <property type="match status" value="1"/>
</dbReference>
<dbReference type="SMART" id="SM00534">
    <property type="entry name" value="MUTSac"/>
    <property type="match status" value="1"/>
</dbReference>
<feature type="compositionally biased region" description="Basic and acidic residues" evidence="8">
    <location>
        <begin position="107"/>
        <end position="118"/>
    </location>
</feature>
<evidence type="ECO:0000256" key="2">
    <source>
        <dbReference type="ARBA" id="ARBA00022741"/>
    </source>
</evidence>
<dbReference type="InterPro" id="IPR007860">
    <property type="entry name" value="DNA_mmatch_repair_MutS_con_dom"/>
</dbReference>
<evidence type="ECO:0000259" key="9">
    <source>
        <dbReference type="PROSITE" id="PS00486"/>
    </source>
</evidence>
<dbReference type="PANTHER" id="PTHR11361:SF34">
    <property type="entry name" value="DNA MISMATCH REPAIR PROTEIN MSH1, MITOCHONDRIAL"/>
    <property type="match status" value="1"/>
</dbReference>
<dbReference type="InterPro" id="IPR017261">
    <property type="entry name" value="DNA_mismatch_repair_MutS/MSH"/>
</dbReference>
<accession>A0AAN6GSW9</accession>
<comment type="function">
    <text evidence="7">Component of the post-replicative DNA mismatch repair system (MMR).</text>
</comment>
<organism evidence="10 11">
    <name type="scientific">Tilletia horrida</name>
    <dbReference type="NCBI Taxonomy" id="155126"/>
    <lineage>
        <taxon>Eukaryota</taxon>
        <taxon>Fungi</taxon>
        <taxon>Dikarya</taxon>
        <taxon>Basidiomycota</taxon>
        <taxon>Ustilaginomycotina</taxon>
        <taxon>Exobasidiomycetes</taxon>
        <taxon>Tilletiales</taxon>
        <taxon>Tilletiaceae</taxon>
        <taxon>Tilletia</taxon>
    </lineage>
</organism>
<dbReference type="InterPro" id="IPR045076">
    <property type="entry name" value="MutS"/>
</dbReference>
<keyword evidence="2 7" id="KW-0547">Nucleotide-binding</keyword>
<dbReference type="GO" id="GO:0006298">
    <property type="term" value="P:mismatch repair"/>
    <property type="evidence" value="ECO:0007669"/>
    <property type="project" value="InterPro"/>
</dbReference>
<dbReference type="GO" id="GO:0005524">
    <property type="term" value="F:ATP binding"/>
    <property type="evidence" value="ECO:0007669"/>
    <property type="project" value="UniProtKB-UniRule"/>
</dbReference>
<dbReference type="Gene3D" id="1.10.1420.10">
    <property type="match status" value="1"/>
</dbReference>